<evidence type="ECO:0000256" key="6">
    <source>
        <dbReference type="ARBA" id="ARBA00022832"/>
    </source>
</evidence>
<organism evidence="11 12">
    <name type="scientific">Amycolatopsis dongchuanensis</name>
    <dbReference type="NCBI Taxonomy" id="1070866"/>
    <lineage>
        <taxon>Bacteria</taxon>
        <taxon>Bacillati</taxon>
        <taxon>Actinomycetota</taxon>
        <taxon>Actinomycetes</taxon>
        <taxon>Pseudonocardiales</taxon>
        <taxon>Pseudonocardiaceae</taxon>
        <taxon>Amycolatopsis</taxon>
    </lineage>
</organism>
<evidence type="ECO:0000256" key="3">
    <source>
        <dbReference type="ARBA" id="ARBA00011738"/>
    </source>
</evidence>
<keyword evidence="9" id="KW-0443">Lipid metabolism</keyword>
<dbReference type="Gene3D" id="1.10.620.20">
    <property type="entry name" value="Ribonucleotide Reductase, subunit A"/>
    <property type="match status" value="1"/>
</dbReference>
<keyword evidence="12" id="KW-1185">Reference proteome</keyword>
<protein>
    <recommendedName>
        <fullName evidence="13">Acyl-ACP desaturase</fullName>
    </recommendedName>
</protein>
<dbReference type="Proteomes" id="UP001500192">
    <property type="component" value="Unassembled WGS sequence"/>
</dbReference>
<dbReference type="InterPro" id="IPR005067">
    <property type="entry name" value="Fatty_acid_desaturase-2"/>
</dbReference>
<dbReference type="RefSeq" id="WP_346056057.1">
    <property type="nucleotide sequence ID" value="NZ_BAABIB010000134.1"/>
</dbReference>
<evidence type="ECO:0000313" key="11">
    <source>
        <dbReference type="EMBL" id="GAA4663896.1"/>
    </source>
</evidence>
<evidence type="ECO:0000256" key="4">
    <source>
        <dbReference type="ARBA" id="ARBA00022516"/>
    </source>
</evidence>
<evidence type="ECO:0000313" key="12">
    <source>
        <dbReference type="Proteomes" id="UP001500192"/>
    </source>
</evidence>
<dbReference type="PANTHER" id="PTHR31155:SF9">
    <property type="entry name" value="STEAROYL-[ACYL-CARRIER-PROTEIN] 9-DESATURASE 7, CHLOROPLASTIC"/>
    <property type="match status" value="1"/>
</dbReference>
<dbReference type="Pfam" id="PF03405">
    <property type="entry name" value="FA_desaturase_2"/>
    <property type="match status" value="1"/>
</dbReference>
<evidence type="ECO:0000256" key="10">
    <source>
        <dbReference type="ARBA" id="ARBA00023160"/>
    </source>
</evidence>
<reference evidence="12" key="1">
    <citation type="journal article" date="2019" name="Int. J. Syst. Evol. Microbiol.">
        <title>The Global Catalogue of Microorganisms (GCM) 10K type strain sequencing project: providing services to taxonomists for standard genome sequencing and annotation.</title>
        <authorList>
            <consortium name="The Broad Institute Genomics Platform"/>
            <consortium name="The Broad Institute Genome Sequencing Center for Infectious Disease"/>
            <person name="Wu L."/>
            <person name="Ma J."/>
        </authorList>
    </citation>
    <scope>NUCLEOTIDE SEQUENCE [LARGE SCALE GENOMIC DNA]</scope>
    <source>
        <strain evidence="12">JCM 18054</strain>
    </source>
</reference>
<gene>
    <name evidence="11" type="ORF">GCM10023214_65930</name>
</gene>
<comment type="caution">
    <text evidence="11">The sequence shown here is derived from an EMBL/GenBank/DDBJ whole genome shotgun (WGS) entry which is preliminary data.</text>
</comment>
<comment type="similarity">
    <text evidence="2">Belongs to the fatty acid desaturase type 2 family.</text>
</comment>
<keyword evidence="10" id="KW-0275">Fatty acid biosynthesis</keyword>
<sequence length="275" mass="32321">MSYLSEEQLYRNYLEFFETAERKRRWNVFDDLPWELAERTRHNADLALCAETFCGVESYMPDYVGEGLNLFRDSFGQAWWHVNWGYEEAKHALVLREYLVRTGQRTSRQMFEFEADLTKRRWKLPFPTIRQMICYGALQEKTTWMIYRRQLAAAREAGDELLASIYRFISRDEAAHGGFYLDAIGACLAEDREGTVADLHHVFSNFNMPAYDLVPDYESRIEVMRAVGIDRTVFLREVFLPVLSRLKVSRRELAKAAAREAEAGLRTRLPMDRKQ</sequence>
<dbReference type="EMBL" id="BAABIB010000134">
    <property type="protein sequence ID" value="GAA4663896.1"/>
    <property type="molecule type" value="Genomic_DNA"/>
</dbReference>
<accession>A0ABP8VI55</accession>
<proteinExistence type="inferred from homology"/>
<dbReference type="InterPro" id="IPR009078">
    <property type="entry name" value="Ferritin-like_SF"/>
</dbReference>
<comment type="cofactor">
    <cofactor evidence="1">
        <name>Fe(2+)</name>
        <dbReference type="ChEBI" id="CHEBI:29033"/>
    </cofactor>
</comment>
<evidence type="ECO:0000256" key="8">
    <source>
        <dbReference type="ARBA" id="ARBA00023004"/>
    </source>
</evidence>
<keyword evidence="6" id="KW-0276">Fatty acid metabolism</keyword>
<keyword evidence="5" id="KW-0479">Metal-binding</keyword>
<keyword evidence="8" id="KW-0408">Iron</keyword>
<dbReference type="PANTHER" id="PTHR31155">
    <property type="entry name" value="ACYL- ACYL-CARRIER-PROTEIN DESATURASE-RELATED"/>
    <property type="match status" value="1"/>
</dbReference>
<evidence type="ECO:0000256" key="2">
    <source>
        <dbReference type="ARBA" id="ARBA00008749"/>
    </source>
</evidence>
<name>A0ABP8VI55_9PSEU</name>
<dbReference type="InterPro" id="IPR012348">
    <property type="entry name" value="RNR-like"/>
</dbReference>
<evidence type="ECO:0000256" key="1">
    <source>
        <dbReference type="ARBA" id="ARBA00001954"/>
    </source>
</evidence>
<keyword evidence="4" id="KW-0444">Lipid biosynthesis</keyword>
<comment type="subunit">
    <text evidence="3">Homodimer.</text>
</comment>
<dbReference type="SUPFAM" id="SSF47240">
    <property type="entry name" value="Ferritin-like"/>
    <property type="match status" value="1"/>
</dbReference>
<evidence type="ECO:0008006" key="13">
    <source>
        <dbReference type="Google" id="ProtNLM"/>
    </source>
</evidence>
<evidence type="ECO:0000256" key="9">
    <source>
        <dbReference type="ARBA" id="ARBA00023098"/>
    </source>
</evidence>
<evidence type="ECO:0000256" key="5">
    <source>
        <dbReference type="ARBA" id="ARBA00022723"/>
    </source>
</evidence>
<keyword evidence="7" id="KW-0560">Oxidoreductase</keyword>
<evidence type="ECO:0000256" key="7">
    <source>
        <dbReference type="ARBA" id="ARBA00023002"/>
    </source>
</evidence>